<organism evidence="1 2">
    <name type="scientific">Wenjunlia tyrosinilytica</name>
    <dbReference type="NCBI Taxonomy" id="1544741"/>
    <lineage>
        <taxon>Bacteria</taxon>
        <taxon>Bacillati</taxon>
        <taxon>Actinomycetota</taxon>
        <taxon>Actinomycetes</taxon>
        <taxon>Kitasatosporales</taxon>
        <taxon>Streptomycetaceae</taxon>
        <taxon>Wenjunlia</taxon>
    </lineage>
</organism>
<dbReference type="AlphaFoldDB" id="A0A917ZV65"/>
<reference evidence="1" key="2">
    <citation type="submission" date="2020-09" db="EMBL/GenBank/DDBJ databases">
        <authorList>
            <person name="Sun Q."/>
            <person name="Zhou Y."/>
        </authorList>
    </citation>
    <scope>NUCLEOTIDE SEQUENCE</scope>
    <source>
        <strain evidence="1">CGMCC 4.7201</strain>
    </source>
</reference>
<comment type="caution">
    <text evidence="1">The sequence shown here is derived from an EMBL/GenBank/DDBJ whole genome shotgun (WGS) entry which is preliminary data.</text>
</comment>
<accession>A0A917ZV65</accession>
<name>A0A917ZV65_9ACTN</name>
<dbReference type="Gene3D" id="3.30.10.10">
    <property type="entry name" value="Trypsin Inhibitor V, subunit A"/>
    <property type="match status" value="1"/>
</dbReference>
<gene>
    <name evidence="1" type="ORF">GCM10012280_52330</name>
</gene>
<sequence>MAHIPPPTDLPEDPLDAYVGMAEDAAQRRASAKGWAHVRTLPPDAIITMEYLVGRINFLVQDGRVTRAWAG</sequence>
<proteinExistence type="predicted"/>
<dbReference type="EMBL" id="BMMS01000025">
    <property type="protein sequence ID" value="GGO95348.1"/>
    <property type="molecule type" value="Genomic_DNA"/>
</dbReference>
<evidence type="ECO:0000313" key="2">
    <source>
        <dbReference type="Proteomes" id="UP000641932"/>
    </source>
</evidence>
<evidence type="ECO:0008006" key="3">
    <source>
        <dbReference type="Google" id="ProtNLM"/>
    </source>
</evidence>
<protein>
    <recommendedName>
        <fullName evidence="3">Proteinase inhibitor I78</fullName>
    </recommendedName>
</protein>
<dbReference type="Proteomes" id="UP000641932">
    <property type="component" value="Unassembled WGS sequence"/>
</dbReference>
<evidence type="ECO:0000313" key="1">
    <source>
        <dbReference type="EMBL" id="GGO95348.1"/>
    </source>
</evidence>
<reference evidence="1" key="1">
    <citation type="journal article" date="2014" name="Int. J. Syst. Evol. Microbiol.">
        <title>Complete genome sequence of Corynebacterium casei LMG S-19264T (=DSM 44701T), isolated from a smear-ripened cheese.</title>
        <authorList>
            <consortium name="US DOE Joint Genome Institute (JGI-PGF)"/>
            <person name="Walter F."/>
            <person name="Albersmeier A."/>
            <person name="Kalinowski J."/>
            <person name="Ruckert C."/>
        </authorList>
    </citation>
    <scope>NUCLEOTIDE SEQUENCE</scope>
    <source>
        <strain evidence="1">CGMCC 4.7201</strain>
    </source>
</reference>
<keyword evidence="2" id="KW-1185">Reference proteome</keyword>
<dbReference type="RefSeq" id="WP_189134248.1">
    <property type="nucleotide sequence ID" value="NZ_BMMS01000025.1"/>
</dbReference>